<keyword evidence="9" id="KW-1185">Reference proteome</keyword>
<gene>
    <name evidence="8" type="ORF">N7530_003516</name>
</gene>
<proteinExistence type="inferred from homology"/>
<dbReference type="PANTHER" id="PTHR36091:SF1">
    <property type="entry name" value="ALTERED INHERITANCE OF MITOCHONDRIA PROTEIN 9, MITOCHONDRIAL"/>
    <property type="match status" value="1"/>
</dbReference>
<sequence length="462" mass="52503">MFLRSHLSIRVPEVYAWSSDPTNPVGAEYTIMFNVRGIALAERWGTMNALERYKVIDEIVKMETELESLKLPAYGSLFLRGSLPSEYSRYTLPSDLDPTGVFCVGPSCSRAVCHKTSIQSDVGPGTSILDFALSIPHRELARAADHRDEVQRHLHQFSDSQSVDEYCDLLRKAVLVLPILSRDPRVLEGAGSVIWHTDLHLGNIYVSSDDPTTIEGVIDWQTAQAAPLFIQAQFPELLRPPKNYSAGTEIPTLPEDFEELDPDHKEMVAEEQTLAAQSKYYEMSCLGYNKPIYDAMKLDRRLWEPFTCCQLFSNGSIVPLRNSLARLFHDWKNMGLPGSCPFEFAEDDLQRHNEQVQHYQDTVYLWDFVKGQLRTDESGWIPVGQWESTKKMNNYLFDMYMKTLTEEMSPEAAQNGGLFLQNVPERPSEVVRKALMSIDVRCNVAGVYLQLFEGREAIDLEA</sequence>
<evidence type="ECO:0000256" key="1">
    <source>
        <dbReference type="ARBA" id="ARBA00004173"/>
    </source>
</evidence>
<comment type="subcellular location">
    <subcellularLocation>
        <location evidence="1">Mitochondrion</location>
    </subcellularLocation>
</comment>
<reference evidence="8" key="1">
    <citation type="submission" date="2022-12" db="EMBL/GenBank/DDBJ databases">
        <authorList>
            <person name="Petersen C."/>
        </authorList>
    </citation>
    <scope>NUCLEOTIDE SEQUENCE</scope>
    <source>
        <strain evidence="8">IBT 17660</strain>
    </source>
</reference>
<comment type="similarity">
    <text evidence="2">Belongs to the AIM9 family.</text>
</comment>
<dbReference type="InterPro" id="IPR011009">
    <property type="entry name" value="Kinase-like_dom_sf"/>
</dbReference>
<evidence type="ECO:0000256" key="5">
    <source>
        <dbReference type="ARBA" id="ARBA00023128"/>
    </source>
</evidence>
<dbReference type="InterPro" id="IPR051035">
    <property type="entry name" value="Mito_inheritance_9"/>
</dbReference>
<feature type="domain" description="Aminoglycoside phosphotransferase" evidence="7">
    <location>
        <begin position="134"/>
        <end position="228"/>
    </location>
</feature>
<evidence type="ECO:0000313" key="8">
    <source>
        <dbReference type="EMBL" id="KAJ5478007.1"/>
    </source>
</evidence>
<organism evidence="8 9">
    <name type="scientific">Penicillium desertorum</name>
    <dbReference type="NCBI Taxonomy" id="1303715"/>
    <lineage>
        <taxon>Eukaryota</taxon>
        <taxon>Fungi</taxon>
        <taxon>Dikarya</taxon>
        <taxon>Ascomycota</taxon>
        <taxon>Pezizomycotina</taxon>
        <taxon>Eurotiomycetes</taxon>
        <taxon>Eurotiomycetidae</taxon>
        <taxon>Eurotiales</taxon>
        <taxon>Aspergillaceae</taxon>
        <taxon>Penicillium</taxon>
    </lineage>
</organism>
<evidence type="ECO:0000256" key="3">
    <source>
        <dbReference type="ARBA" id="ARBA00016197"/>
    </source>
</evidence>
<evidence type="ECO:0000256" key="4">
    <source>
        <dbReference type="ARBA" id="ARBA00022946"/>
    </source>
</evidence>
<evidence type="ECO:0000256" key="6">
    <source>
        <dbReference type="ARBA" id="ARBA00031849"/>
    </source>
</evidence>
<dbReference type="Pfam" id="PF01636">
    <property type="entry name" value="APH"/>
    <property type="match status" value="1"/>
</dbReference>
<keyword evidence="5" id="KW-0496">Mitochondrion</keyword>
<dbReference type="Proteomes" id="UP001147760">
    <property type="component" value="Unassembled WGS sequence"/>
</dbReference>
<name>A0A9W9WWV1_9EURO</name>
<accession>A0A9W9WWV1</accession>
<evidence type="ECO:0000313" key="9">
    <source>
        <dbReference type="Proteomes" id="UP001147760"/>
    </source>
</evidence>
<dbReference type="InterPro" id="IPR002575">
    <property type="entry name" value="Aminoglycoside_PTrfase"/>
</dbReference>
<comment type="caution">
    <text evidence="8">The sequence shown here is derived from an EMBL/GenBank/DDBJ whole genome shotgun (WGS) entry which is preliminary data.</text>
</comment>
<dbReference type="SUPFAM" id="SSF56112">
    <property type="entry name" value="Protein kinase-like (PK-like)"/>
    <property type="match status" value="1"/>
</dbReference>
<dbReference type="EMBL" id="JAPWDO010000003">
    <property type="protein sequence ID" value="KAJ5478007.1"/>
    <property type="molecule type" value="Genomic_DNA"/>
</dbReference>
<evidence type="ECO:0000256" key="2">
    <source>
        <dbReference type="ARBA" id="ARBA00005543"/>
    </source>
</evidence>
<dbReference type="OrthoDB" id="4311393at2759"/>
<dbReference type="PANTHER" id="PTHR36091">
    <property type="entry name" value="ALTERED INHERITANCE OF MITOCHONDRIA PROTEIN 9, MITOCHONDRIAL"/>
    <property type="match status" value="1"/>
</dbReference>
<protein>
    <recommendedName>
        <fullName evidence="3">Altered inheritance of mitochondria protein 9, mitochondrial</fullName>
    </recommendedName>
    <alternativeName>
        <fullName evidence="6">Found in mitochondrial proteome protein 29</fullName>
    </alternativeName>
</protein>
<evidence type="ECO:0000259" key="7">
    <source>
        <dbReference type="Pfam" id="PF01636"/>
    </source>
</evidence>
<dbReference type="Gene3D" id="3.90.1200.10">
    <property type="match status" value="1"/>
</dbReference>
<keyword evidence="4" id="KW-0809">Transit peptide</keyword>
<dbReference type="AlphaFoldDB" id="A0A9W9WWV1"/>
<dbReference type="GO" id="GO:0005739">
    <property type="term" value="C:mitochondrion"/>
    <property type="evidence" value="ECO:0007669"/>
    <property type="project" value="UniProtKB-SubCell"/>
</dbReference>
<reference evidence="8" key="2">
    <citation type="journal article" date="2023" name="IMA Fungus">
        <title>Comparative genomic study of the Penicillium genus elucidates a diverse pangenome and 15 lateral gene transfer events.</title>
        <authorList>
            <person name="Petersen C."/>
            <person name="Sorensen T."/>
            <person name="Nielsen M.R."/>
            <person name="Sondergaard T.E."/>
            <person name="Sorensen J.L."/>
            <person name="Fitzpatrick D.A."/>
            <person name="Frisvad J.C."/>
            <person name="Nielsen K.L."/>
        </authorList>
    </citation>
    <scope>NUCLEOTIDE SEQUENCE</scope>
    <source>
        <strain evidence="8">IBT 17660</strain>
    </source>
</reference>